<name>A0A917ZVS3_9ACTN</name>
<reference evidence="3" key="1">
    <citation type="journal article" date="2014" name="Int. J. Syst. Evol. Microbiol.">
        <title>Complete genome sequence of Corynebacterium casei LMG S-19264T (=DSM 44701T), isolated from a smear-ripened cheese.</title>
        <authorList>
            <consortium name="US DOE Joint Genome Institute (JGI-PGF)"/>
            <person name="Walter F."/>
            <person name="Albersmeier A."/>
            <person name="Kalinowski J."/>
            <person name="Ruckert C."/>
        </authorList>
    </citation>
    <scope>NUCLEOTIDE SEQUENCE</scope>
    <source>
        <strain evidence="3">CGMCC 4.7201</strain>
    </source>
</reference>
<evidence type="ECO:0000313" key="4">
    <source>
        <dbReference type="Proteomes" id="UP000641932"/>
    </source>
</evidence>
<evidence type="ECO:0000256" key="2">
    <source>
        <dbReference type="SAM" id="Phobius"/>
    </source>
</evidence>
<evidence type="ECO:0008006" key="5">
    <source>
        <dbReference type="Google" id="ProtNLM"/>
    </source>
</evidence>
<evidence type="ECO:0000256" key="1">
    <source>
        <dbReference type="SAM" id="MobiDB-lite"/>
    </source>
</evidence>
<keyword evidence="2" id="KW-1133">Transmembrane helix</keyword>
<sequence>MDTAMTLLAHEGWNGPGPWILFVPLVWAVVVLGLITFLRRTARRGGAGPRRRGPGPWHLGAGPAEPSPVDVLGRRFAEGQIDENEYWMRLSVLNEAMHSERQAEPKGGAR</sequence>
<proteinExistence type="predicted"/>
<protein>
    <recommendedName>
        <fullName evidence="5">SHOCT domain-containing protein</fullName>
    </recommendedName>
</protein>
<organism evidence="3 4">
    <name type="scientific">Wenjunlia tyrosinilytica</name>
    <dbReference type="NCBI Taxonomy" id="1544741"/>
    <lineage>
        <taxon>Bacteria</taxon>
        <taxon>Bacillati</taxon>
        <taxon>Actinomycetota</taxon>
        <taxon>Actinomycetes</taxon>
        <taxon>Kitasatosporales</taxon>
        <taxon>Streptomycetaceae</taxon>
        <taxon>Wenjunlia</taxon>
    </lineage>
</organism>
<gene>
    <name evidence="3" type="ORF">GCM10012280_55330</name>
</gene>
<dbReference type="RefSeq" id="WP_373287103.1">
    <property type="nucleotide sequence ID" value="NZ_BMMS01000028.1"/>
</dbReference>
<dbReference type="Proteomes" id="UP000641932">
    <property type="component" value="Unassembled WGS sequence"/>
</dbReference>
<accession>A0A917ZVS3</accession>
<feature type="transmembrane region" description="Helical" evidence="2">
    <location>
        <begin position="20"/>
        <end position="38"/>
    </location>
</feature>
<dbReference type="AlphaFoldDB" id="A0A917ZVS3"/>
<keyword evidence="4" id="KW-1185">Reference proteome</keyword>
<comment type="caution">
    <text evidence="3">The sequence shown here is derived from an EMBL/GenBank/DDBJ whole genome shotgun (WGS) entry which is preliminary data.</text>
</comment>
<evidence type="ECO:0000313" key="3">
    <source>
        <dbReference type="EMBL" id="GGO96254.1"/>
    </source>
</evidence>
<dbReference type="EMBL" id="BMMS01000028">
    <property type="protein sequence ID" value="GGO96254.1"/>
    <property type="molecule type" value="Genomic_DNA"/>
</dbReference>
<reference evidence="3" key="2">
    <citation type="submission" date="2020-09" db="EMBL/GenBank/DDBJ databases">
        <authorList>
            <person name="Sun Q."/>
            <person name="Zhou Y."/>
        </authorList>
    </citation>
    <scope>NUCLEOTIDE SEQUENCE</scope>
    <source>
        <strain evidence="3">CGMCC 4.7201</strain>
    </source>
</reference>
<feature type="region of interest" description="Disordered" evidence="1">
    <location>
        <begin position="43"/>
        <end position="66"/>
    </location>
</feature>
<keyword evidence="2" id="KW-0812">Transmembrane</keyword>
<keyword evidence="2" id="KW-0472">Membrane</keyword>